<feature type="region of interest" description="Disordered" evidence="6">
    <location>
        <begin position="286"/>
        <end position="305"/>
    </location>
</feature>
<feature type="transmembrane region" description="Helical" evidence="7">
    <location>
        <begin position="92"/>
        <end position="110"/>
    </location>
</feature>
<evidence type="ECO:0000256" key="7">
    <source>
        <dbReference type="SAM" id="Phobius"/>
    </source>
</evidence>
<dbReference type="SMART" id="SM00724">
    <property type="entry name" value="TLC"/>
    <property type="match status" value="1"/>
</dbReference>
<sequence>MTEAKEPDFSAMRDDIELRHGVYFLFASMLFFQLVNWILKSKGPPKTLKEDEWKWRNLYVSWVHALIISIWCSVSLLAYPELFQNLLQHINYFTYFCVCLATGYFFYDFLDLIVNNKLFKMWEVSLHHIAVGGMFFYNVMLRGMIGFNVVAIAVEINSLFLHWRKLLQMVQTPYQSRHYLLIKYLNLLSFIVFRFGVLALITSSIFVWSHKVTTHYLVLISLSMLFMDVLNAILFWRLFKSDVLRGPSGGQVHPLVTLQRDWSIILWGVPPSSQSHHRNGYTKVEAAAPSANNNVPEHVKGRKED</sequence>
<dbReference type="RefSeq" id="XP_005102191.1">
    <property type="nucleotide sequence ID" value="XM_005102134.3"/>
</dbReference>
<evidence type="ECO:0000256" key="4">
    <source>
        <dbReference type="ARBA" id="ARBA00023136"/>
    </source>
</evidence>
<keyword evidence="3 7" id="KW-1133">Transmembrane helix</keyword>
<evidence type="ECO:0000259" key="8">
    <source>
        <dbReference type="PROSITE" id="PS50922"/>
    </source>
</evidence>
<feature type="transmembrane region" description="Helical" evidence="7">
    <location>
        <begin position="214"/>
        <end position="236"/>
    </location>
</feature>
<protein>
    <submittedName>
        <fullName evidence="10">TLC domain-containing protein 2</fullName>
    </submittedName>
</protein>
<dbReference type="InterPro" id="IPR050846">
    <property type="entry name" value="TLCD"/>
</dbReference>
<reference evidence="10" key="1">
    <citation type="submission" date="2025-08" db="UniProtKB">
        <authorList>
            <consortium name="RefSeq"/>
        </authorList>
    </citation>
    <scope>IDENTIFICATION</scope>
</reference>
<dbReference type="PROSITE" id="PS50922">
    <property type="entry name" value="TLC"/>
    <property type="match status" value="1"/>
</dbReference>
<dbReference type="InterPro" id="IPR006634">
    <property type="entry name" value="TLC-dom"/>
</dbReference>
<dbReference type="Proteomes" id="UP000694888">
    <property type="component" value="Unplaced"/>
</dbReference>
<dbReference type="PANTHER" id="PTHR13439">
    <property type="entry name" value="CT120 PROTEIN"/>
    <property type="match status" value="1"/>
</dbReference>
<evidence type="ECO:0000313" key="9">
    <source>
        <dbReference type="Proteomes" id="UP000694888"/>
    </source>
</evidence>
<feature type="domain" description="TLC" evidence="8">
    <location>
        <begin position="50"/>
        <end position="247"/>
    </location>
</feature>
<accession>A0ABM0JV27</accession>
<dbReference type="Pfam" id="PF03798">
    <property type="entry name" value="TRAM_LAG1_CLN8"/>
    <property type="match status" value="1"/>
</dbReference>
<keyword evidence="9" id="KW-1185">Reference proteome</keyword>
<organism evidence="9 10">
    <name type="scientific">Aplysia californica</name>
    <name type="common">California sea hare</name>
    <dbReference type="NCBI Taxonomy" id="6500"/>
    <lineage>
        <taxon>Eukaryota</taxon>
        <taxon>Metazoa</taxon>
        <taxon>Spiralia</taxon>
        <taxon>Lophotrochozoa</taxon>
        <taxon>Mollusca</taxon>
        <taxon>Gastropoda</taxon>
        <taxon>Heterobranchia</taxon>
        <taxon>Euthyneura</taxon>
        <taxon>Tectipleura</taxon>
        <taxon>Aplysiida</taxon>
        <taxon>Aplysioidea</taxon>
        <taxon>Aplysiidae</taxon>
        <taxon>Aplysia</taxon>
    </lineage>
</organism>
<proteinExistence type="predicted"/>
<feature type="transmembrane region" description="Helical" evidence="7">
    <location>
        <begin position="20"/>
        <end position="39"/>
    </location>
</feature>
<comment type="subcellular location">
    <subcellularLocation>
        <location evidence="1">Membrane</location>
        <topology evidence="1">Multi-pass membrane protein</topology>
    </subcellularLocation>
</comment>
<evidence type="ECO:0000313" key="10">
    <source>
        <dbReference type="RefSeq" id="XP_005102191.1"/>
    </source>
</evidence>
<feature type="transmembrane region" description="Helical" evidence="7">
    <location>
        <begin position="184"/>
        <end position="208"/>
    </location>
</feature>
<evidence type="ECO:0000256" key="5">
    <source>
        <dbReference type="PROSITE-ProRule" id="PRU00205"/>
    </source>
</evidence>
<evidence type="ECO:0000256" key="2">
    <source>
        <dbReference type="ARBA" id="ARBA00022692"/>
    </source>
</evidence>
<gene>
    <name evidence="10" type="primary">LOC101847507</name>
</gene>
<dbReference type="PANTHER" id="PTHR13439:SF4">
    <property type="entry name" value="TLC DOMAIN-CONTAINING PROTEIN"/>
    <property type="match status" value="1"/>
</dbReference>
<evidence type="ECO:0000256" key="1">
    <source>
        <dbReference type="ARBA" id="ARBA00004141"/>
    </source>
</evidence>
<keyword evidence="4 5" id="KW-0472">Membrane</keyword>
<evidence type="ECO:0000256" key="6">
    <source>
        <dbReference type="SAM" id="MobiDB-lite"/>
    </source>
</evidence>
<dbReference type="GeneID" id="101847507"/>
<keyword evidence="2 5" id="KW-0812">Transmembrane</keyword>
<evidence type="ECO:0000256" key="3">
    <source>
        <dbReference type="ARBA" id="ARBA00022989"/>
    </source>
</evidence>
<feature type="transmembrane region" description="Helical" evidence="7">
    <location>
        <begin position="145"/>
        <end position="163"/>
    </location>
</feature>
<feature type="transmembrane region" description="Helical" evidence="7">
    <location>
        <begin position="59"/>
        <end position="80"/>
    </location>
</feature>
<name>A0ABM0JV27_APLCA</name>